<sequence>MQRPPRRASLLGSTSLPSLPPAARVQAELAAVQLGLLLRQKTTPAPCTWERLPTPPKLPEPQSINAVVLPPLPEPVPQLKVVDVVPPVARSSRALPKERLTLRLPPTDIPLQRVCSTVSEGRPASAGAESGAAGSAAETELTVDAEGGAETDASADGVGSSRYLLVNAEAVEAKVHELYRVCFWPLHVWKRTTRRVLEARRQFCTRFRSMMRAHAFDFWSAYAAIHGTLGRARVAVANATRERRLTEGFQRWLHKWNETCQYLLMLSSDQLYQMRLHAIVGTPFKVLVMYARCRALVRRRSYGLLMMSEEEEVPRISFPPQVCRHNCARAPASACLLLLHAASIPTLDSAQAASINHLCAPLLATMARKDVHHRKVNRLLRQRLSRQMFEAFRYQVVWRRKKRFSLARGWKEIYRQVLARWVSFVILSIGDEDDEEAALVAAQAEEDLHHLEGVDLAEIARRKRARFETRLNHRRVGRTDGAWLKQRHSGVPVAHASRYSGVDASAAALPVAALTSVDKAVRTIVDTRLQQHRLRLLRELSYAEKEALLQDEDAEAGTAQAYFDRYISQARAKQAQAAIEREQVQARLLAIKESSKLEMEASRATESRLVARQAALRVVVGLHHERVEQAFAQRNEKMQAFLDGREEKLARAYERVKEQVHAVEAHALVSACFIALSMPVRWRRAVRLSNKFKLRRWVRICKRFLFLYENMHKYRNYRLLHRTMWAWVQMVETNLLCRSRGLKQLVKQRRRRAELFSRLLLDGKHPTCPRALFARWLEWTQARAYARAIVALSGTVKGQRLLQTCFNALAHSILKKRQTETVPRAQESLSVEVRATADRDTWLVHYVRPDLHSNWIRRNVRWQRARATRNAPGKVATRLLLAQRDQVNERIMIERDLLYATQVQNSAR</sequence>
<organism evidence="2 3">
    <name type="scientific">Prymnesium parvum</name>
    <name type="common">Toxic golden alga</name>
    <dbReference type="NCBI Taxonomy" id="97485"/>
    <lineage>
        <taxon>Eukaryota</taxon>
        <taxon>Haptista</taxon>
        <taxon>Haptophyta</taxon>
        <taxon>Prymnesiophyceae</taxon>
        <taxon>Prymnesiales</taxon>
        <taxon>Prymnesiaceae</taxon>
        <taxon>Prymnesium</taxon>
    </lineage>
</organism>
<proteinExistence type="predicted"/>
<feature type="compositionally biased region" description="Low complexity" evidence="1">
    <location>
        <begin position="120"/>
        <end position="140"/>
    </location>
</feature>
<feature type="region of interest" description="Disordered" evidence="1">
    <location>
        <begin position="120"/>
        <end position="142"/>
    </location>
</feature>
<protein>
    <recommendedName>
        <fullName evidence="4">Sfi1 spindle body domain-containing protein</fullName>
    </recommendedName>
</protein>
<name>A0AB34JPT1_PRYPA</name>
<keyword evidence="3" id="KW-1185">Reference proteome</keyword>
<gene>
    <name evidence="2" type="ORF">AB1Y20_017674</name>
</gene>
<dbReference type="AlphaFoldDB" id="A0AB34JPT1"/>
<evidence type="ECO:0008006" key="4">
    <source>
        <dbReference type="Google" id="ProtNLM"/>
    </source>
</evidence>
<evidence type="ECO:0000256" key="1">
    <source>
        <dbReference type="SAM" id="MobiDB-lite"/>
    </source>
</evidence>
<dbReference type="Proteomes" id="UP001515480">
    <property type="component" value="Unassembled WGS sequence"/>
</dbReference>
<dbReference type="EMBL" id="JBGBPQ010000006">
    <property type="protein sequence ID" value="KAL1522698.1"/>
    <property type="molecule type" value="Genomic_DNA"/>
</dbReference>
<evidence type="ECO:0000313" key="2">
    <source>
        <dbReference type="EMBL" id="KAL1522698.1"/>
    </source>
</evidence>
<reference evidence="2 3" key="1">
    <citation type="journal article" date="2024" name="Science">
        <title>Giant polyketide synthase enzymes in the biosynthesis of giant marine polyether toxins.</title>
        <authorList>
            <person name="Fallon T.R."/>
            <person name="Shende V.V."/>
            <person name="Wierzbicki I.H."/>
            <person name="Pendleton A.L."/>
            <person name="Watervoot N.F."/>
            <person name="Auber R.P."/>
            <person name="Gonzalez D.J."/>
            <person name="Wisecaver J.H."/>
            <person name="Moore B.S."/>
        </authorList>
    </citation>
    <scope>NUCLEOTIDE SEQUENCE [LARGE SCALE GENOMIC DNA]</scope>
    <source>
        <strain evidence="2 3">12B1</strain>
    </source>
</reference>
<evidence type="ECO:0000313" key="3">
    <source>
        <dbReference type="Proteomes" id="UP001515480"/>
    </source>
</evidence>
<comment type="caution">
    <text evidence="2">The sequence shown here is derived from an EMBL/GenBank/DDBJ whole genome shotgun (WGS) entry which is preliminary data.</text>
</comment>
<accession>A0AB34JPT1</accession>